<feature type="transmembrane region" description="Helical" evidence="8">
    <location>
        <begin position="365"/>
        <end position="385"/>
    </location>
</feature>
<feature type="domain" description="O-acyltransferase WSD1 C-terminal" evidence="10">
    <location>
        <begin position="480"/>
        <end position="620"/>
    </location>
</feature>
<comment type="similarity">
    <text evidence="5">In the N-terminal section; belongs to the long-chain O-acyltransferase family.</text>
</comment>
<dbReference type="PANTHER" id="PTHR31650">
    <property type="entry name" value="O-ACYLTRANSFERASE (WSD1-LIKE) FAMILY PROTEIN"/>
    <property type="match status" value="1"/>
</dbReference>
<evidence type="ECO:0000313" key="12">
    <source>
        <dbReference type="Proteomes" id="UP001642540"/>
    </source>
</evidence>
<comment type="caution">
    <text evidence="11">The sequence shown here is derived from an EMBL/GenBank/DDBJ whole genome shotgun (WGS) entry which is preliminary data.</text>
</comment>
<feature type="transmembrane region" description="Helical" evidence="8">
    <location>
        <begin position="96"/>
        <end position="117"/>
    </location>
</feature>
<proteinExistence type="inferred from homology"/>
<evidence type="ECO:0000259" key="10">
    <source>
        <dbReference type="Pfam" id="PF06974"/>
    </source>
</evidence>
<feature type="domain" description="O-acyltransferase WSD1-like N-terminal" evidence="9">
    <location>
        <begin position="270"/>
        <end position="353"/>
    </location>
</feature>
<evidence type="ECO:0000259" key="9">
    <source>
        <dbReference type="Pfam" id="PF03007"/>
    </source>
</evidence>
<dbReference type="Proteomes" id="UP001642540">
    <property type="component" value="Unassembled WGS sequence"/>
</dbReference>
<evidence type="ECO:0000256" key="5">
    <source>
        <dbReference type="ARBA" id="ARBA00024360"/>
    </source>
</evidence>
<comment type="catalytic activity">
    <reaction evidence="6">
        <text>a long chain fatty alcohol + a fatty acyl-CoA = a long-chain alcohol wax ester + CoA</text>
        <dbReference type="Rhea" id="RHEA:38443"/>
        <dbReference type="ChEBI" id="CHEBI:17135"/>
        <dbReference type="ChEBI" id="CHEBI:57287"/>
        <dbReference type="ChEBI" id="CHEBI:77636"/>
        <dbReference type="ChEBI" id="CHEBI:235323"/>
        <dbReference type="EC" id="2.3.1.75"/>
    </reaction>
</comment>
<dbReference type="PANTHER" id="PTHR31650:SF1">
    <property type="entry name" value="WAX ESTER SYNTHASE_DIACYLGLYCEROL ACYLTRANSFERASE 4-RELATED"/>
    <property type="match status" value="1"/>
</dbReference>
<evidence type="ECO:0000256" key="2">
    <source>
        <dbReference type="ARBA" id="ARBA00005189"/>
    </source>
</evidence>
<keyword evidence="8" id="KW-1133">Transmembrane helix</keyword>
<feature type="transmembrane region" description="Helical" evidence="8">
    <location>
        <begin position="129"/>
        <end position="151"/>
    </location>
</feature>
<evidence type="ECO:0000256" key="4">
    <source>
        <dbReference type="ARBA" id="ARBA00023315"/>
    </source>
</evidence>
<name>A0ABP1RE37_9HEXA</name>
<dbReference type="InterPro" id="IPR009721">
    <property type="entry name" value="O-acyltransferase_WSD1_C"/>
</dbReference>
<feature type="transmembrane region" description="Helical" evidence="8">
    <location>
        <begin position="570"/>
        <end position="589"/>
    </location>
</feature>
<dbReference type="Pfam" id="PF03007">
    <property type="entry name" value="WS_DGAT_cat"/>
    <property type="match status" value="1"/>
</dbReference>
<dbReference type="Pfam" id="PF06974">
    <property type="entry name" value="WS_DGAT_C"/>
    <property type="match status" value="1"/>
</dbReference>
<comment type="pathway">
    <text evidence="2">Lipid metabolism.</text>
</comment>
<evidence type="ECO:0000256" key="3">
    <source>
        <dbReference type="ARBA" id="ARBA00022679"/>
    </source>
</evidence>
<keyword evidence="12" id="KW-1185">Reference proteome</keyword>
<keyword evidence="8" id="KW-0472">Membrane</keyword>
<reference evidence="11 12" key="1">
    <citation type="submission" date="2024-08" db="EMBL/GenBank/DDBJ databases">
        <authorList>
            <person name="Cucini C."/>
            <person name="Frati F."/>
        </authorList>
    </citation>
    <scope>NUCLEOTIDE SEQUENCE [LARGE SCALE GENOMIC DNA]</scope>
</reference>
<keyword evidence="3" id="KW-0808">Transferase</keyword>
<comment type="pathway">
    <text evidence="1">Glycerolipid metabolism; triacylglycerol biosynthesis.</text>
</comment>
<dbReference type="EMBL" id="CAXLJM020000068">
    <property type="protein sequence ID" value="CAL8124039.1"/>
    <property type="molecule type" value="Genomic_DNA"/>
</dbReference>
<gene>
    <name evidence="11" type="ORF">ODALV1_LOCUS20431</name>
</gene>
<feature type="transmembrane region" description="Helical" evidence="8">
    <location>
        <begin position="518"/>
        <end position="539"/>
    </location>
</feature>
<protein>
    <recommendedName>
        <fullName evidence="13">Diacylglycerol O-acyltransferase</fullName>
    </recommendedName>
</protein>
<dbReference type="InterPro" id="IPR045034">
    <property type="entry name" value="O-acyltransferase_WSD1-like"/>
</dbReference>
<evidence type="ECO:0000313" key="11">
    <source>
        <dbReference type="EMBL" id="CAL8124039.1"/>
    </source>
</evidence>
<keyword evidence="8" id="KW-0812">Transmembrane</keyword>
<comment type="catalytic activity">
    <reaction evidence="7">
        <text>an acyl-CoA + a 1,2-diacyl-sn-glycerol = a triacyl-sn-glycerol + CoA</text>
        <dbReference type="Rhea" id="RHEA:10868"/>
        <dbReference type="ChEBI" id="CHEBI:17815"/>
        <dbReference type="ChEBI" id="CHEBI:57287"/>
        <dbReference type="ChEBI" id="CHEBI:58342"/>
        <dbReference type="ChEBI" id="CHEBI:64615"/>
        <dbReference type="EC" id="2.3.1.20"/>
    </reaction>
</comment>
<keyword evidence="4" id="KW-0012">Acyltransferase</keyword>
<evidence type="ECO:0000256" key="1">
    <source>
        <dbReference type="ARBA" id="ARBA00004771"/>
    </source>
</evidence>
<organism evidence="11 12">
    <name type="scientific">Orchesella dallaii</name>
    <dbReference type="NCBI Taxonomy" id="48710"/>
    <lineage>
        <taxon>Eukaryota</taxon>
        <taxon>Metazoa</taxon>
        <taxon>Ecdysozoa</taxon>
        <taxon>Arthropoda</taxon>
        <taxon>Hexapoda</taxon>
        <taxon>Collembola</taxon>
        <taxon>Entomobryomorpha</taxon>
        <taxon>Entomobryoidea</taxon>
        <taxon>Orchesellidae</taxon>
        <taxon>Orchesellinae</taxon>
        <taxon>Orchesella</taxon>
    </lineage>
</organism>
<evidence type="ECO:0000256" key="6">
    <source>
        <dbReference type="ARBA" id="ARBA00047604"/>
    </source>
</evidence>
<evidence type="ECO:0000256" key="7">
    <source>
        <dbReference type="ARBA" id="ARBA00048109"/>
    </source>
</evidence>
<accession>A0ABP1RE37</accession>
<evidence type="ECO:0000256" key="8">
    <source>
        <dbReference type="SAM" id="Phobius"/>
    </source>
</evidence>
<dbReference type="InterPro" id="IPR004255">
    <property type="entry name" value="O-acyltransferase_WSD1_N"/>
</dbReference>
<sequence>MSLEKEQIVLLQNFLHSPGSFFEHKIFATLSLFMRNLTEQWQDYRGYYYSLPDHLFFTGLNTSSLSFDDEVVELGDGGTGVETELPVIIESSAYTIGLQVLRILVTILCVLTATWVINKGILRNRLIQYLVELLLCHLIILPMLPFMAIFFGTIAICRNLIWVHIQIFHRGKRYLVSPEDGFWAYEQHASSSSMIGLYMIEGECNVKKIREKVRQVVLSPVVKGKMTRRLRDFCGFAIWEEVDMKTWSVDQHIKIAKWPKSDKRSKDKSAPWSDKDVLDYLTTFQDRPAPRSKASWEVIIIPNMRMGCCGDTPHYACIFHVHHALMDGISSANILHQILADKPFKFTMDPVEMNASKKPGYFTRVLLYLAAFVLLPRTGLVNGLLQLDNQYNRFYSPGKTLKGPKHFAWSRPVKMEAIKKIKDTTKSSVMTVLLSSLGGSYRKMEQKRGGKGKKQPYIPEYYHALSPVAMLPYPDRHPRNGFSGVTLPVAVGKYASAYDRLQANHKTFKDLNIGMMDVMGNFILISMVGLMPTVLQRIFGGGVHFKLSLSNIPGSEEEIRIFDGDKIVDMGAWLPCKFTLGMAMGLFSYGGRCRATMVGDQTYLSKSDVELLTKNFETEICDLGRSLGMVESDIFY</sequence>
<evidence type="ECO:0008006" key="13">
    <source>
        <dbReference type="Google" id="ProtNLM"/>
    </source>
</evidence>